<evidence type="ECO:0000313" key="3">
    <source>
        <dbReference type="Proteomes" id="UP000499080"/>
    </source>
</evidence>
<reference evidence="2 3" key="1">
    <citation type="journal article" date="2019" name="Sci. Rep.">
        <title>Orb-weaving spider Araneus ventricosus genome elucidates the spidroin gene catalogue.</title>
        <authorList>
            <person name="Kono N."/>
            <person name="Nakamura H."/>
            <person name="Ohtoshi R."/>
            <person name="Moran D.A.P."/>
            <person name="Shinohara A."/>
            <person name="Yoshida Y."/>
            <person name="Fujiwara M."/>
            <person name="Mori M."/>
            <person name="Tomita M."/>
            <person name="Arakawa K."/>
        </authorList>
    </citation>
    <scope>NUCLEOTIDE SEQUENCE [LARGE SCALE GENOMIC DNA]</scope>
</reference>
<comment type="caution">
    <text evidence="2">The sequence shown here is derived from an EMBL/GenBank/DDBJ whole genome shotgun (WGS) entry which is preliminary data.</text>
</comment>
<dbReference type="EMBL" id="BGPR01001980">
    <property type="protein sequence ID" value="GBM65500.1"/>
    <property type="molecule type" value="Genomic_DNA"/>
</dbReference>
<feature type="domain" description="Helitron helicase-like" evidence="1">
    <location>
        <begin position="32"/>
        <end position="81"/>
    </location>
</feature>
<dbReference type="OrthoDB" id="6429477at2759"/>
<dbReference type="InterPro" id="IPR025476">
    <property type="entry name" value="Helitron_helicase-like"/>
</dbReference>
<sequence length="173" mass="20402">MRIVDGIRSSFRCVRNMENVPRKEIEDPAFINECVEKNFAFLKSLPISVAYWLHRKSELFAMIRQLGKPTAFLTMSANEIRCPHLLVILHRLNHYYKDIIDLDESNIFEKLNSSMRSALVNEDPFTCCVNLKNWLIVLIISINTIVFQRNKREFRVTSRNKRELTVTSRNKRV</sequence>
<proteinExistence type="predicted"/>
<keyword evidence="3" id="KW-1185">Reference proteome</keyword>
<dbReference type="AlphaFoldDB" id="A0A4Y2HJT6"/>
<dbReference type="Proteomes" id="UP000499080">
    <property type="component" value="Unassembled WGS sequence"/>
</dbReference>
<protein>
    <recommendedName>
        <fullName evidence="1">Helitron helicase-like domain-containing protein</fullName>
    </recommendedName>
</protein>
<gene>
    <name evidence="2" type="ORF">AVEN_223595_1</name>
</gene>
<name>A0A4Y2HJT6_ARAVE</name>
<accession>A0A4Y2HJT6</accession>
<dbReference type="Pfam" id="PF14214">
    <property type="entry name" value="Helitron_like_N"/>
    <property type="match status" value="1"/>
</dbReference>
<evidence type="ECO:0000259" key="1">
    <source>
        <dbReference type="Pfam" id="PF14214"/>
    </source>
</evidence>
<organism evidence="2 3">
    <name type="scientific">Araneus ventricosus</name>
    <name type="common">Orbweaver spider</name>
    <name type="synonym">Epeira ventricosa</name>
    <dbReference type="NCBI Taxonomy" id="182803"/>
    <lineage>
        <taxon>Eukaryota</taxon>
        <taxon>Metazoa</taxon>
        <taxon>Ecdysozoa</taxon>
        <taxon>Arthropoda</taxon>
        <taxon>Chelicerata</taxon>
        <taxon>Arachnida</taxon>
        <taxon>Araneae</taxon>
        <taxon>Araneomorphae</taxon>
        <taxon>Entelegynae</taxon>
        <taxon>Araneoidea</taxon>
        <taxon>Araneidae</taxon>
        <taxon>Araneus</taxon>
    </lineage>
</organism>
<evidence type="ECO:0000313" key="2">
    <source>
        <dbReference type="EMBL" id="GBM65500.1"/>
    </source>
</evidence>